<accession>A0A2P5B077</accession>
<gene>
    <name evidence="1" type="ORF">PanWU01x14_283800</name>
</gene>
<dbReference type="EMBL" id="JXTB01000397">
    <property type="protein sequence ID" value="PON42202.1"/>
    <property type="molecule type" value="Genomic_DNA"/>
</dbReference>
<keyword evidence="2" id="KW-1185">Reference proteome</keyword>
<name>A0A2P5B077_PARAD</name>
<sequence>MVPRLPPSLLTGALTSTSIIDRSSGCYLHFRSELRLISSSLFDREVQFLVPLSICFRLQLGLRIFEPRGFHNRSMISVHGEVRHNQPQVAMVGSSGALVYFTFKGFDSIEGAK</sequence>
<evidence type="ECO:0000313" key="1">
    <source>
        <dbReference type="EMBL" id="PON42202.1"/>
    </source>
</evidence>
<proteinExistence type="predicted"/>
<dbReference type="Proteomes" id="UP000237105">
    <property type="component" value="Unassembled WGS sequence"/>
</dbReference>
<protein>
    <submittedName>
        <fullName evidence="1">Uncharacterized protein</fullName>
    </submittedName>
</protein>
<dbReference type="AlphaFoldDB" id="A0A2P5B077"/>
<reference evidence="2" key="1">
    <citation type="submission" date="2016-06" db="EMBL/GenBank/DDBJ databases">
        <title>Parallel loss of symbiosis genes in relatives of nitrogen-fixing non-legume Parasponia.</title>
        <authorList>
            <person name="Van Velzen R."/>
            <person name="Holmer R."/>
            <person name="Bu F."/>
            <person name="Rutten L."/>
            <person name="Van Zeijl A."/>
            <person name="Liu W."/>
            <person name="Santuari L."/>
            <person name="Cao Q."/>
            <person name="Sharma T."/>
            <person name="Shen D."/>
            <person name="Roswanjaya Y."/>
            <person name="Wardhani T."/>
            <person name="Kalhor M.S."/>
            <person name="Jansen J."/>
            <person name="Van den Hoogen J."/>
            <person name="Gungor B."/>
            <person name="Hartog M."/>
            <person name="Hontelez J."/>
            <person name="Verver J."/>
            <person name="Yang W.-C."/>
            <person name="Schijlen E."/>
            <person name="Repin R."/>
            <person name="Schilthuizen M."/>
            <person name="Schranz E."/>
            <person name="Heidstra R."/>
            <person name="Miyata K."/>
            <person name="Fedorova E."/>
            <person name="Kohlen W."/>
            <person name="Bisseling T."/>
            <person name="Smit S."/>
            <person name="Geurts R."/>
        </authorList>
    </citation>
    <scope>NUCLEOTIDE SEQUENCE [LARGE SCALE GENOMIC DNA]</scope>
    <source>
        <strain evidence="2">cv. WU1-14</strain>
    </source>
</reference>
<comment type="caution">
    <text evidence="1">The sequence shown here is derived from an EMBL/GenBank/DDBJ whole genome shotgun (WGS) entry which is preliminary data.</text>
</comment>
<evidence type="ECO:0000313" key="2">
    <source>
        <dbReference type="Proteomes" id="UP000237105"/>
    </source>
</evidence>
<organism evidence="1 2">
    <name type="scientific">Parasponia andersonii</name>
    <name type="common">Sponia andersonii</name>
    <dbReference type="NCBI Taxonomy" id="3476"/>
    <lineage>
        <taxon>Eukaryota</taxon>
        <taxon>Viridiplantae</taxon>
        <taxon>Streptophyta</taxon>
        <taxon>Embryophyta</taxon>
        <taxon>Tracheophyta</taxon>
        <taxon>Spermatophyta</taxon>
        <taxon>Magnoliopsida</taxon>
        <taxon>eudicotyledons</taxon>
        <taxon>Gunneridae</taxon>
        <taxon>Pentapetalae</taxon>
        <taxon>rosids</taxon>
        <taxon>fabids</taxon>
        <taxon>Rosales</taxon>
        <taxon>Cannabaceae</taxon>
        <taxon>Parasponia</taxon>
    </lineage>
</organism>